<dbReference type="SMART" id="SM00471">
    <property type="entry name" value="HDc"/>
    <property type="match status" value="1"/>
</dbReference>
<dbReference type="InterPro" id="IPR003607">
    <property type="entry name" value="HD/PDEase_dom"/>
</dbReference>
<dbReference type="InterPro" id="IPR006674">
    <property type="entry name" value="HD_domain"/>
</dbReference>
<evidence type="ECO:0000256" key="1">
    <source>
        <dbReference type="SAM" id="Phobius"/>
    </source>
</evidence>
<dbReference type="InterPro" id="IPR006675">
    <property type="entry name" value="HDIG_dom"/>
</dbReference>
<evidence type="ECO:0000259" key="3">
    <source>
        <dbReference type="PROSITE" id="PS51832"/>
    </source>
</evidence>
<evidence type="ECO:0000313" key="5">
    <source>
        <dbReference type="Proteomes" id="UP000267250"/>
    </source>
</evidence>
<evidence type="ECO:0000259" key="2">
    <source>
        <dbReference type="PROSITE" id="PS51831"/>
    </source>
</evidence>
<dbReference type="PANTHER" id="PTHR43155:SF2">
    <property type="entry name" value="CYCLIC DI-GMP PHOSPHODIESTERASE PA4108"/>
    <property type="match status" value="1"/>
</dbReference>
<name>A0A3Q9HQH1_9FIRM</name>
<keyword evidence="5" id="KW-1185">Reference proteome</keyword>
<dbReference type="InterPro" id="IPR037522">
    <property type="entry name" value="HD_GYP_dom"/>
</dbReference>
<feature type="domain" description="HD" evidence="2">
    <location>
        <begin position="257"/>
        <end position="379"/>
    </location>
</feature>
<dbReference type="PANTHER" id="PTHR43155">
    <property type="entry name" value="CYCLIC DI-GMP PHOSPHODIESTERASE PA4108-RELATED"/>
    <property type="match status" value="1"/>
</dbReference>
<reference evidence="4 5" key="1">
    <citation type="submission" date="2016-07" db="EMBL/GenBank/DDBJ databases">
        <title>Genome and transcriptome analysis of iron-reducing fermentative bacteria Anoxybacter fermentans.</title>
        <authorList>
            <person name="Zeng X."/>
            <person name="Shao Z."/>
        </authorList>
    </citation>
    <scope>NUCLEOTIDE SEQUENCE [LARGE SCALE GENOMIC DNA]</scope>
    <source>
        <strain evidence="4 5">DY22613</strain>
    </source>
</reference>
<dbReference type="PROSITE" id="PS51831">
    <property type="entry name" value="HD"/>
    <property type="match status" value="1"/>
</dbReference>
<dbReference type="EMBL" id="CP016379">
    <property type="protein sequence ID" value="AZR73425.1"/>
    <property type="molecule type" value="Genomic_DNA"/>
</dbReference>
<dbReference type="AlphaFoldDB" id="A0A3Q9HQH1"/>
<dbReference type="SUPFAM" id="SSF109604">
    <property type="entry name" value="HD-domain/PDEase-like"/>
    <property type="match status" value="1"/>
</dbReference>
<feature type="transmembrane region" description="Helical" evidence="1">
    <location>
        <begin position="157"/>
        <end position="175"/>
    </location>
</feature>
<dbReference type="Gene3D" id="1.10.3210.10">
    <property type="entry name" value="Hypothetical protein af1432"/>
    <property type="match status" value="1"/>
</dbReference>
<accession>A0A3Q9HQH1</accession>
<keyword evidence="1" id="KW-0812">Transmembrane</keyword>
<proteinExistence type="predicted"/>
<organism evidence="4 5">
    <name type="scientific">Anoxybacter fermentans</name>
    <dbReference type="NCBI Taxonomy" id="1323375"/>
    <lineage>
        <taxon>Bacteria</taxon>
        <taxon>Bacillati</taxon>
        <taxon>Bacillota</taxon>
        <taxon>Clostridia</taxon>
        <taxon>Halanaerobiales</taxon>
        <taxon>Anoxybacter</taxon>
    </lineage>
</organism>
<dbReference type="KEGG" id="aft:BBF96_08540"/>
<dbReference type="PROSITE" id="PS51832">
    <property type="entry name" value="HD_GYP"/>
    <property type="match status" value="1"/>
</dbReference>
<feature type="domain" description="HD-GYP" evidence="3">
    <location>
        <begin position="235"/>
        <end position="430"/>
    </location>
</feature>
<dbReference type="Pfam" id="PF13487">
    <property type="entry name" value="HD_5"/>
    <property type="match status" value="1"/>
</dbReference>
<keyword evidence="1" id="KW-0472">Membrane</keyword>
<evidence type="ECO:0000313" key="4">
    <source>
        <dbReference type="EMBL" id="AZR73425.1"/>
    </source>
</evidence>
<dbReference type="CDD" id="cd00077">
    <property type="entry name" value="HDc"/>
    <property type="match status" value="1"/>
</dbReference>
<dbReference type="Proteomes" id="UP000267250">
    <property type="component" value="Chromosome"/>
</dbReference>
<keyword evidence="1" id="KW-1133">Transmembrane helix</keyword>
<dbReference type="NCBIfam" id="TIGR00277">
    <property type="entry name" value="HDIG"/>
    <property type="match status" value="1"/>
</dbReference>
<sequence>MKIARKIYLSNLTCLILPLFIITSVAYMVCSAIYQKMIHERNLLQIDYLTKFIQNNLNSYSGQEQWQPEFSNFYPLDGIILLVGEDYNLLWKTGEDFTSTIYQHFLKKVDWKSGNQGQSYKIDNKRYYLYHRQIPGTGLSLIYLREKKISDAALNRFKFILLIVFISLLLLFLYCQQKVTRRVIKPLHELVEMVGSLMNYEYFFPLRMVEDDEIGLIKTYLFQLQDLLQKREIKLRQNLFSVMDILIDLLEIKDSYTASHSKQVRKYSIAIAQMLGLNEDEIRDIAFAATLHDIGKIGVAHRILNKPGKLTREEFAIIRQHPVVADEVLKNIEELKNIRKIVRHHHEKYDGTGYPDRLAKEEIPLGARIVSVADAFDAMTSNRPYRKALSIERAINILIEEKGRQFDPTVVDAFVKYLYQQGVFVAEVAALKE</sequence>
<gene>
    <name evidence="4" type="ORF">BBF96_08540</name>
</gene>
<dbReference type="OrthoDB" id="9804747at2"/>
<feature type="transmembrane region" description="Helical" evidence="1">
    <location>
        <begin position="12"/>
        <end position="34"/>
    </location>
</feature>
<protein>
    <submittedName>
        <fullName evidence="4">Uncharacterized protein</fullName>
    </submittedName>
</protein>
<dbReference type="RefSeq" id="WP_127016765.1">
    <property type="nucleotide sequence ID" value="NZ_CP016379.1"/>
</dbReference>